<comment type="caution">
    <text evidence="2">The sequence shown here is derived from an EMBL/GenBank/DDBJ whole genome shotgun (WGS) entry which is preliminary data.</text>
</comment>
<name>A0AAW0NND5_9GOBI</name>
<organism evidence="2 3">
    <name type="scientific">Mugilogobius chulae</name>
    <name type="common">yellowstripe goby</name>
    <dbReference type="NCBI Taxonomy" id="88201"/>
    <lineage>
        <taxon>Eukaryota</taxon>
        <taxon>Metazoa</taxon>
        <taxon>Chordata</taxon>
        <taxon>Craniata</taxon>
        <taxon>Vertebrata</taxon>
        <taxon>Euteleostomi</taxon>
        <taxon>Actinopterygii</taxon>
        <taxon>Neopterygii</taxon>
        <taxon>Teleostei</taxon>
        <taxon>Neoteleostei</taxon>
        <taxon>Acanthomorphata</taxon>
        <taxon>Gobiaria</taxon>
        <taxon>Gobiiformes</taxon>
        <taxon>Gobioidei</taxon>
        <taxon>Gobiidae</taxon>
        <taxon>Gobionellinae</taxon>
        <taxon>Mugilogobius</taxon>
    </lineage>
</organism>
<evidence type="ECO:0000313" key="2">
    <source>
        <dbReference type="EMBL" id="KAK7899376.1"/>
    </source>
</evidence>
<dbReference type="EMBL" id="JBBPFD010000014">
    <property type="protein sequence ID" value="KAK7899376.1"/>
    <property type="molecule type" value="Genomic_DNA"/>
</dbReference>
<protein>
    <submittedName>
        <fullName evidence="2">Uncharacterized protein</fullName>
    </submittedName>
</protein>
<accession>A0AAW0NND5</accession>
<evidence type="ECO:0000256" key="1">
    <source>
        <dbReference type="SAM" id="MobiDB-lite"/>
    </source>
</evidence>
<sequence>MLGDYKWAFGLDEEVIVWQKLAPTPPATPGPCCRGRPDSIIPPLSSPPRSVPKIQPGRASLFAAELRQGDTAQEEEETAQTRSRELRGDWTPAPLLLRLPLFHSLLLLPEHAWSFSSRRTPTQPRIERKSARPPPAFAARGTETGTLLSHPFAEACTRGFSVTGAATHRLEVKEEVLWNIFQPSDASITDNNG</sequence>
<gene>
    <name evidence="2" type="ORF">WMY93_020229</name>
</gene>
<proteinExistence type="predicted"/>
<reference evidence="3" key="1">
    <citation type="submission" date="2024-04" db="EMBL/GenBank/DDBJ databases">
        <title>Salinicola lusitanus LLJ914,a marine bacterium isolated from the Okinawa Trough.</title>
        <authorList>
            <person name="Li J."/>
        </authorList>
    </citation>
    <scope>NUCLEOTIDE SEQUENCE [LARGE SCALE GENOMIC DNA]</scope>
</reference>
<evidence type="ECO:0000313" key="3">
    <source>
        <dbReference type="Proteomes" id="UP001460270"/>
    </source>
</evidence>
<keyword evidence="3" id="KW-1185">Reference proteome</keyword>
<dbReference type="AlphaFoldDB" id="A0AAW0NND5"/>
<feature type="region of interest" description="Disordered" evidence="1">
    <location>
        <begin position="117"/>
        <end position="141"/>
    </location>
</feature>
<dbReference type="Proteomes" id="UP001460270">
    <property type="component" value="Unassembled WGS sequence"/>
</dbReference>